<keyword evidence="7" id="KW-1185">Reference proteome</keyword>
<feature type="region of interest" description="Disordered" evidence="4">
    <location>
        <begin position="1511"/>
        <end position="1551"/>
    </location>
</feature>
<feature type="compositionally biased region" description="Basic and acidic residues" evidence="4">
    <location>
        <begin position="890"/>
        <end position="905"/>
    </location>
</feature>
<feature type="region of interest" description="Disordered" evidence="4">
    <location>
        <begin position="2488"/>
        <end position="2518"/>
    </location>
</feature>
<dbReference type="RefSeq" id="XP_045092870.1">
    <property type="nucleotide sequence ID" value="XM_045243682.1"/>
</dbReference>
<proteinExistence type="predicted"/>
<dbReference type="OMA" id="CLDWHAT"/>
<feature type="region of interest" description="Disordered" evidence="4">
    <location>
        <begin position="1654"/>
        <end position="1677"/>
    </location>
</feature>
<reference evidence="6 7" key="1">
    <citation type="journal article" date="2003" name="PLoS Biol.">
        <title>The genome sequence of Caenorhabditis briggsae: a platform for comparative genomics.</title>
        <authorList>
            <person name="Stein L.D."/>
            <person name="Bao Z."/>
            <person name="Blasiar D."/>
            <person name="Blumenthal T."/>
            <person name="Brent M.R."/>
            <person name="Chen N."/>
            <person name="Chinwalla A."/>
            <person name="Clarke L."/>
            <person name="Clee C."/>
            <person name="Coghlan A."/>
            <person name="Coulson A."/>
            <person name="D'Eustachio P."/>
            <person name="Fitch D.H."/>
            <person name="Fulton L.A."/>
            <person name="Fulton R.E."/>
            <person name="Griffiths-Jones S."/>
            <person name="Harris T.W."/>
            <person name="Hillier L.W."/>
            <person name="Kamath R."/>
            <person name="Kuwabara P.E."/>
            <person name="Mardis E.R."/>
            <person name="Marra M.A."/>
            <person name="Miner T.L."/>
            <person name="Minx P."/>
            <person name="Mullikin J.C."/>
            <person name="Plumb R.W."/>
            <person name="Rogers J."/>
            <person name="Schein J.E."/>
            <person name="Sohrmann M."/>
            <person name="Spieth J."/>
            <person name="Stajich J.E."/>
            <person name="Wei C."/>
            <person name="Willey D."/>
            <person name="Wilson R.K."/>
            <person name="Durbin R."/>
            <person name="Waterston R.H."/>
        </authorList>
    </citation>
    <scope>NUCLEOTIDE SEQUENCE [LARGE SCALE GENOMIC DNA]</scope>
    <source>
        <strain evidence="6 7">AF16</strain>
    </source>
</reference>
<dbReference type="KEGG" id="cbr:CBG_05170"/>
<feature type="compositionally biased region" description="Basic and acidic residues" evidence="4">
    <location>
        <begin position="1832"/>
        <end position="1857"/>
    </location>
</feature>
<feature type="region of interest" description="Disordered" evidence="4">
    <location>
        <begin position="1362"/>
        <end position="1426"/>
    </location>
</feature>
<name>A8WZA6_CAEBR</name>
<dbReference type="SMART" id="SM00320">
    <property type="entry name" value="WD40"/>
    <property type="match status" value="6"/>
</dbReference>
<feature type="compositionally biased region" description="Acidic residues" evidence="4">
    <location>
        <begin position="906"/>
        <end position="916"/>
    </location>
</feature>
<feature type="coiled-coil region" evidence="3">
    <location>
        <begin position="3364"/>
        <end position="3391"/>
    </location>
</feature>
<sequence length="4154" mass="483698">MQKPSPGNVQKKASSEILFADYGKNRLDGEDPTPENKRVIDLFEPVDAMSLNREKDRVVVSGIRGVLQVIKIQKHGSGDFEAPSIVKDLDMRVYRKGKVNILYSAQNVKWNQLYGLEKNGNQSLKYCFSDQYIATTSSNGSIVCWNISRRNKSVFKAHERSATCLDWHATAPYILVSGSRDCTVRSYDMRVKDSHQLTFKCDRNCESIRDIAMSKDQGCEDYFFTGDDGGVLRLWDLRQTKRWIFEKVAHRSFVSTMSMNPHNRRLIATGGGRDKMVKIWEWTGPELVRVSVVETTAPLGRLAWRPDKPYHLATCASVNETSVHVWDVRRPYLPYVTYDEHRDAVTDACWPSNDFDVFMTCGKDGLVVLHNIDSGHAPISFACDVAFDITPDGTMGLAVNSEIHAKNEAEMVSRNAAANGKKSIHQIPYESFQKPIKSLIGFGVPEALTHSLPPTTFHQIAQKYIIGGVEITQLCETNAKVARKNGLEHVAQTWRLVEALCEQAKIQEEYDRKTAEEKARIVRAWAIRKKELAEEGRRWLANLNDHYRDDVKKQVSQRLENTQHVTAFLRFSSSSESDDESDSEQLGDGENNQNEDQDKMAPNFDILNKNKKRKKKKAIATDFYFGAGEQNFKGGNLETIHVNEFMGLGPEAYELRDEEKERRFFCKARKQPRNAEEYEQLQRELEENEADFQEWSPMLEIYRLLLYHAEQGDMQTCATVSMVCGKRLLDAVDHYTINGWIKCYMEMLYSLELFLVMAKIRKYCTLDSISSVSRENTTIQLAHADCDAMIVNGRCTKCEALAQADCTLCRFSIVGMTFQCHVCGHCMHADHAYEWFKKENTCAFVGCPCTCGKNTWPDMDRTFIGNDEIMRDHRKFSDYDTDDSDDVDSEKEPDTNRVDASRLDTDSEISAEEDVEWSPGGHRIRRKYDEFPNEGMHSEWSQYLVRLKRARKKECDSLIPLDKENQPSIKKPTSEVPRDILKERYQETLRILLKSEDARQAKKRKEILGVQEGQLKKKKKYKEEEPDEFMEQKVCEYLDPSLKTDNWPKREEPEVCSKWGLANIREEDEEMDDEKTVYEKSEIYNEKEAEANWEDYENYVDEACEEFWDAESISDEDTGSLTDEEDEILSDELSDGEVVSESLSTSEEASDSRNAEVQKDRITLTRNDASYSGGLEEDLEYSTTSDVHQERSPSLPSSLEEGGIEDMKEDDEENLVFFDDGVLFNDADLDCDDYIESLGPIGLQPYQMEFFRQRAKNENDRVTSPTLTAAVKNGFERLANPKCFENNEEKEDDLFCEKPSVVEETTTTSEKEEEFSVPKPILSFGEKARMILSMSKHDLKRKKAKKRKKEIIMIYSKMIGGSTSSEELSPDEFMVSSDSSDSCFSGSTRSSGSSESDLFHPQAAISKEESEDCSSDSTSHKELSAMPEERLLTPLATGDLYLKTESPSSKVVYKMNKWNKVSSQVTHPTESAHGHANNTYFVCAPAAANNSPGPSRNYIPSIPLYDSLPRSYTSRCPTSPSSSSLQTESEEDPLEETLETPSVQNTVRNQCKGSDDYRNFYKNSYEYPHKYPPEIDANQPIQIVNFRLKDNPPLIPKELLHLFENPSTSDSPIPGGGASNAVNPLFELRSSAINGATPIEDQQRTKTNAANTLFDARTPLPTNAINGNLQTSSGKQTNAPKSFFSHCSPFSTYVADDENTSMPGTSQEMPSSLFMIKDKTPTAYTSVSNCSAGLFQTILIILIISFLQVRPPTPAGELVEDSDEEELFSTDDEENADESETKEELSDEEASDEEPFFPFVEDIPRPVTTKHPWETEEQYQSRMRSEQEEDVEEKKELDNLAREESERKEREAEEERKALLTRHTSAMRALEKRKRRAKLKVSFPPKPYSLLSAKRGKFTSEEFEARTKKAIENLKMEDPSIPETDQSDFERFVREKEVCHVCKHAKKDRRFEREYLEWVKSRSDQFIFVKSFDEPCAAFQLAYLSVYQNSLTIARKTAKYLIQFIKIFYFIEWNDMLKNRNEFVLKEVYELWKNFQAKRRKVCRGHFRDFRFRFFASSIATKIKQQLLRDEAPQVKQALLDYDWVHLRSCINEMDDPAGVMDEAMDTLVVNNPHWSIEEKKAANRYWDLFGNIPLHIETSETVVVPPLSEDRLDMVDDTNYFTKKMLRNAARNSRTYDIKLTYTKRKKQEDLISVQNRTRKVQNREWQMRLEKMVNESRYVDLSESSFRVNPHDKLLYTADQNQAFPICQFDTGTHYVTVQPMVSKKMIEMKSHLRRKFTFRRTYHVDKQANHIEITTEKLRQLPAFKKFDSKLQRAQEYKDSKKLVVRTFLFRNLISVLSRNFKIFDKTIVEHRRKLETIVEEQTDIPHTLGVLRKTKKQREEERKEEEKREKEEQERKEEGKVKEGKVEENGKEEENSSKEGGTEEGTVEKIDEVKEKVAERIEKSEEVKKEVNLEIWRKMRTESVEEVKEDVEQDIIQQGGLEMKNEVKLEEEDQNGIKEEVKEECKEEGTEEVKDEEDEVEEALEATEATVAQAAAEAEAEAIALAEETARLLEELEKNKPEPPRLKELTGIQKALWEKCQKDILADYYDGIYKDKLGDFERHEQNKMTIMKKHHKPELRKKIFVARRVLELGRLMVEHEVRKWMAYQYDLLYTRKTVLKKSRITRKLLKKNFSKRVPCPPPAFCEQSPLVPRKKQNRSPPALRYNSSSDEDDYDKGDERPKKEKSKNTYSKQPNLLAVAGKLQKIFKDQLNAAPNSDDEWEYSDDSSIVTWFNDDTDDVLNRLINRDYVDEHMVLRERMKGSLGRPLHVVKLENLPSEESSDEEVVHRFEKKLEERKSIKKGKRVRFFEKRPDPRDIGNADGKARDALAKMEVERDRELIGKKYERKKDMEQVRGYFKQYALDHSYAPEPYSLNEDLSSAISFMHRCELRRVSNRLEKTMKEDYENRCEEDNMIVDIIPIDHTSLECKMINFLMFQRERESCYHSEKLFDETRKMLSPIQKYELFFGKEGAYKLALIGKEALENHNLRYAFTYIVRRFGTTNLSVPHESLRSFYKLWWLNSFQTLEQFILANEENDFILENSIDVVNYYRRHSIQLARETYDQLEVTYLLNEVVDLVTEYVDDIDTLFHGTPYMDSKKYYAGLGIIDWYHEKYDEKNTNCSNKKEKKERVKKKKRNLLSSLSIESVSENEEDDQCSPSTEPVDLPVEFIKISPDEQPNSSDSDPEYAHYSTRRNSAKVGKANKEMMSHYSAVYDKLKVLQAEKQQKKAEEICKKKLEEWERKEREGRWAVDDMERKIHDFVVLAAEEHKEKSRTNETWWDVISQKQEFKDEPTHVIYDRVGLSAHDVLEKCGLPVGLDNQMFNIEMEECQAEVESLTEDASDIADSIEKDFKDEIYGLADNSGIDDDAQSYSSMRHVLKHELYFQRELESGRRIPTCVFLFTPEQFFEDNYDTNLEFNKWRQIIEVSECPFSFNKLVMRERLLLRCREECQEELLGKYFQQEERNRGTILEVFQRCLIIVVVDSELKPFDCRVVSSEDLSKPAHNRVSYLRKLMVENSQHELSAWIEKFKIDMEVYAQCPVIPVLNEDLKFAHTSQFTSFFIEEHTREDWLMIRRDEGVRALDTMIRLPPPPAHKLSTYKMIFKPIYDSWYHVWKFENDQACARTPVVRKHDPVKEYLHKARMIVNYAHQHYRMKRFDSLMSKDPTEFQLVDRSDVPSASLFDSLDAAVSKFCNEDSPHLDPRSRQVVKDTLIQLATGKIPYFTANYFGGYDYTRSIKSSLPDEEEENKVDKFPLLASTELIQPDVANTTEAELESCDEEIQWLRSLYEDTDFQRRRIMAKMLFEIAQKALFKLAPNLADFERGQQRFEHLLTLHGRNRPLLDMMLTKVRGTFHMKPSTNRFLYNTKLITFGELVDSRIHPRNWSKEKVSLEEHRRQTPKDPQMMIDFLRNTKTVRLRRDSDSDSDQGSECSTTSQTEYEKPLRYKKSLKLEKAYLRTTRTKKRKRKRVFLTRAMRDMIIAKLRETRINMDIVFAREKRALGAKKWKIRRTINKCLQRIAKQDYHKLKAKLPAKKQEALNHIRDLIIRYSDVAHRSWGTLKMQTRIRRIPPVDRMQPKHFNRIEKGQKMYKPPKQYDPNNPLTNGRKWF</sequence>
<dbReference type="STRING" id="6238.A8WZA6"/>
<feature type="coiled-coil region" evidence="3">
    <location>
        <begin position="3254"/>
        <end position="3283"/>
    </location>
</feature>
<dbReference type="GO" id="GO:0005634">
    <property type="term" value="C:nucleus"/>
    <property type="evidence" value="ECO:0000318"/>
    <property type="project" value="GO_Central"/>
</dbReference>
<feature type="compositionally biased region" description="Polar residues" evidence="4">
    <location>
        <begin position="1660"/>
        <end position="1677"/>
    </location>
</feature>
<feature type="compositionally biased region" description="Low complexity" evidence="4">
    <location>
        <begin position="1376"/>
        <end position="1396"/>
    </location>
</feature>
<feature type="compositionally biased region" description="Basic and acidic residues" evidence="4">
    <location>
        <begin position="2381"/>
        <end position="2435"/>
    </location>
</feature>
<dbReference type="FunFam" id="2.130.10.10:FF:001790">
    <property type="entry name" value="Uncharacterized protein"/>
    <property type="match status" value="1"/>
</dbReference>
<feature type="region of interest" description="Disordered" evidence="4">
    <location>
        <begin position="3186"/>
        <end position="3245"/>
    </location>
</feature>
<feature type="region of interest" description="Disordered" evidence="4">
    <location>
        <begin position="3962"/>
        <end position="3984"/>
    </location>
</feature>
<evidence type="ECO:0000313" key="8">
    <source>
        <dbReference type="WormBase" id="CBG05170a"/>
    </source>
</evidence>
<dbReference type="FunCoup" id="A8WZA6">
    <property type="interactions" value="1214"/>
</dbReference>
<accession>A8WZA6</accession>
<dbReference type="Pfam" id="PF00400">
    <property type="entry name" value="WD40"/>
    <property type="match status" value="2"/>
</dbReference>
<feature type="region of interest" description="Disordered" evidence="4">
    <location>
        <begin position="2688"/>
        <end position="2738"/>
    </location>
</feature>
<feature type="region of interest" description="Disordered" evidence="4">
    <location>
        <begin position="1755"/>
        <end position="1857"/>
    </location>
</feature>
<dbReference type="Proteomes" id="UP000008549">
    <property type="component" value="Unassembled WGS sequence"/>
</dbReference>
<keyword evidence="2" id="KW-0677">Repeat</keyword>
<evidence type="ECO:0000259" key="5">
    <source>
        <dbReference type="Pfam" id="PF17120"/>
    </source>
</evidence>
<dbReference type="GO" id="GO:0006364">
    <property type="term" value="P:rRNA processing"/>
    <property type="evidence" value="ECO:0007669"/>
    <property type="project" value="InterPro"/>
</dbReference>
<dbReference type="CDD" id="cd16488">
    <property type="entry name" value="mRING-H2-C3H3C2_Mio-like"/>
    <property type="match status" value="1"/>
</dbReference>
<dbReference type="GeneID" id="8583252"/>
<feature type="region of interest" description="Disordered" evidence="4">
    <location>
        <begin position="1108"/>
        <end position="1203"/>
    </location>
</feature>
<dbReference type="GO" id="GO:0035859">
    <property type="term" value="C:Seh1-associated complex"/>
    <property type="evidence" value="ECO:0007669"/>
    <property type="project" value="UniProtKB-ARBA"/>
</dbReference>
<gene>
    <name evidence="6 8" type="ORF">CBG05170</name>
    <name evidence="6" type="ORF">CBG_05170</name>
</gene>
<feature type="region of interest" description="Disordered" evidence="4">
    <location>
        <begin position="2372"/>
        <end position="2435"/>
    </location>
</feature>
<organism evidence="6 7">
    <name type="scientific">Caenorhabditis briggsae</name>
    <dbReference type="NCBI Taxonomy" id="6238"/>
    <lineage>
        <taxon>Eukaryota</taxon>
        <taxon>Metazoa</taxon>
        <taxon>Ecdysozoa</taxon>
        <taxon>Nematoda</taxon>
        <taxon>Chromadorea</taxon>
        <taxon>Rhabditida</taxon>
        <taxon>Rhabditina</taxon>
        <taxon>Rhabditomorpha</taxon>
        <taxon>Rhabditoidea</taxon>
        <taxon>Rhabditidae</taxon>
        <taxon>Peloderinae</taxon>
        <taxon>Caenorhabditis</taxon>
    </lineage>
</organism>
<feature type="compositionally biased region" description="Basic and acidic residues" evidence="4">
    <location>
        <begin position="2499"/>
        <end position="2516"/>
    </location>
</feature>
<feature type="domain" description="WDR59/RTC1-like RING zinc finger" evidence="5">
    <location>
        <begin position="803"/>
        <end position="853"/>
    </location>
</feature>
<evidence type="ECO:0000313" key="7">
    <source>
        <dbReference type="Proteomes" id="UP000008549"/>
    </source>
</evidence>
<feature type="region of interest" description="Disordered" evidence="4">
    <location>
        <begin position="570"/>
        <end position="607"/>
    </location>
</feature>
<feature type="compositionally biased region" description="Acidic residues" evidence="4">
    <location>
        <begin position="1758"/>
        <end position="1795"/>
    </location>
</feature>
<feature type="compositionally biased region" description="Acidic residues" evidence="4">
    <location>
        <begin position="1528"/>
        <end position="1538"/>
    </location>
</feature>
<dbReference type="SUPFAM" id="SSF50978">
    <property type="entry name" value="WD40 repeat-like"/>
    <property type="match status" value="1"/>
</dbReference>
<feature type="compositionally biased region" description="Low complexity" evidence="4">
    <location>
        <begin position="1511"/>
        <end position="1527"/>
    </location>
</feature>
<dbReference type="Gene3D" id="2.130.10.10">
    <property type="entry name" value="YVTN repeat-like/Quinoprotein amine dehydrogenase"/>
    <property type="match status" value="2"/>
</dbReference>
<dbReference type="InterPro" id="IPR036322">
    <property type="entry name" value="WD40_repeat_dom_sf"/>
</dbReference>
<dbReference type="PANTHER" id="PTHR14091">
    <property type="entry name" value="PERIODIC TRYPTOPHAN PROTEIN 1"/>
    <property type="match status" value="1"/>
</dbReference>
<feature type="region of interest" description="Disordered" evidence="4">
    <location>
        <begin position="4131"/>
        <end position="4154"/>
    </location>
</feature>
<evidence type="ECO:0000256" key="4">
    <source>
        <dbReference type="SAM" id="MobiDB-lite"/>
    </source>
</evidence>
<dbReference type="eggNOG" id="KOG0269">
    <property type="taxonomic scope" value="Eukaryota"/>
</dbReference>
<dbReference type="InterPro" id="IPR044285">
    <property type="entry name" value="PWP1"/>
</dbReference>
<dbReference type="InterPro" id="IPR001680">
    <property type="entry name" value="WD40_rpt"/>
</dbReference>
<keyword evidence="3" id="KW-0175">Coiled coil</keyword>
<feature type="region of interest" description="Disordered" evidence="4">
    <location>
        <begin position="876"/>
        <end position="919"/>
    </location>
</feature>
<dbReference type="HOGENOM" id="CLU_224396_0_0_1"/>
<evidence type="ECO:0000256" key="3">
    <source>
        <dbReference type="SAM" id="Coils"/>
    </source>
</evidence>
<keyword evidence="1" id="KW-0853">WD repeat</keyword>
<dbReference type="PANTHER" id="PTHR14091:SF1">
    <property type="entry name" value="GATOR COMPLEX PROTEIN WDR24"/>
    <property type="match status" value="1"/>
</dbReference>
<reference evidence="6 7" key="2">
    <citation type="journal article" date="2011" name="PLoS Genet.">
        <title>Caenorhabditis briggsae recombinant inbred line genotypes reveal inter-strain incompatibility and the evolution of recombination.</title>
        <authorList>
            <person name="Ross J.A."/>
            <person name="Koboldt D.C."/>
            <person name="Staisch J.E."/>
            <person name="Chamberlin H.M."/>
            <person name="Gupta B.P."/>
            <person name="Miller R.D."/>
            <person name="Baird S.E."/>
            <person name="Haag E.S."/>
        </authorList>
    </citation>
    <scope>NUCLEOTIDE SEQUENCE [LARGE SCALE GENOMIC DNA]</scope>
    <source>
        <strain evidence="6 7">AF16</strain>
    </source>
</reference>
<protein>
    <submittedName>
        <fullName evidence="6">Protein CBG05170</fullName>
    </submittedName>
</protein>
<dbReference type="InterPro" id="IPR015943">
    <property type="entry name" value="WD40/YVTN_repeat-like_dom_sf"/>
</dbReference>
<dbReference type="InterPro" id="IPR049566">
    <property type="entry name" value="WDR59_RTC1-like_RING_Znf"/>
</dbReference>
<feature type="compositionally biased region" description="Low complexity" evidence="4">
    <location>
        <begin position="1192"/>
        <end position="1201"/>
    </location>
</feature>
<dbReference type="Pfam" id="PF17120">
    <property type="entry name" value="zf-RING_16"/>
    <property type="match status" value="1"/>
</dbReference>
<dbReference type="InParanoid" id="A8WZA6"/>
<evidence type="ECO:0000256" key="1">
    <source>
        <dbReference type="ARBA" id="ARBA00022574"/>
    </source>
</evidence>
<evidence type="ECO:0000313" key="6">
    <source>
        <dbReference type="EMBL" id="CAP25716.2"/>
    </source>
</evidence>
<feature type="compositionally biased region" description="Acidic residues" evidence="4">
    <location>
        <begin position="576"/>
        <end position="587"/>
    </location>
</feature>
<dbReference type="WormBase" id="CBG05170a">
    <property type="protein sequence ID" value="CBP44301"/>
    <property type="gene ID" value="WBGene00027686"/>
</dbReference>
<feature type="compositionally biased region" description="Basic and acidic residues" evidence="4">
    <location>
        <begin position="1150"/>
        <end position="1163"/>
    </location>
</feature>
<dbReference type="EMBL" id="HE601113">
    <property type="protein sequence ID" value="CAP25716.2"/>
    <property type="molecule type" value="Genomic_DNA"/>
</dbReference>
<dbReference type="CTD" id="8583252"/>
<feature type="compositionally biased region" description="Polar residues" evidence="4">
    <location>
        <begin position="3973"/>
        <end position="3982"/>
    </location>
</feature>
<feature type="compositionally biased region" description="Acidic residues" evidence="4">
    <location>
        <begin position="879"/>
        <end position="889"/>
    </location>
</feature>
<evidence type="ECO:0000256" key="2">
    <source>
        <dbReference type="ARBA" id="ARBA00022737"/>
    </source>
</evidence>
<feature type="compositionally biased region" description="Low complexity" evidence="4">
    <location>
        <begin position="1137"/>
        <end position="1147"/>
    </location>
</feature>
<feature type="compositionally biased region" description="Acidic residues" evidence="4">
    <location>
        <begin position="1108"/>
        <end position="1135"/>
    </location>
</feature>